<dbReference type="InterPro" id="IPR001806">
    <property type="entry name" value="Small_GTPase"/>
</dbReference>
<gene>
    <name evidence="2" type="ORF">SteCoe_27849</name>
</gene>
<protein>
    <submittedName>
        <fullName evidence="2">Uncharacterized protein</fullName>
    </submittedName>
</protein>
<accession>A0A1R2B9L2</accession>
<dbReference type="Gene3D" id="3.40.50.300">
    <property type="entry name" value="P-loop containing nucleotide triphosphate hydrolases"/>
    <property type="match status" value="1"/>
</dbReference>
<dbReference type="NCBIfam" id="TIGR00231">
    <property type="entry name" value="small_GTP"/>
    <property type="match status" value="1"/>
</dbReference>
<dbReference type="GO" id="GO:0003924">
    <property type="term" value="F:GTPase activity"/>
    <property type="evidence" value="ECO:0007669"/>
    <property type="project" value="InterPro"/>
</dbReference>
<keyword evidence="1" id="KW-0547">Nucleotide-binding</keyword>
<dbReference type="SMART" id="SM00176">
    <property type="entry name" value="RAN"/>
    <property type="match status" value="1"/>
</dbReference>
<dbReference type="PROSITE" id="PS51421">
    <property type="entry name" value="RAS"/>
    <property type="match status" value="1"/>
</dbReference>
<name>A0A1R2B9L2_9CILI</name>
<dbReference type="OrthoDB" id="421062at2759"/>
<dbReference type="CDD" id="cd00154">
    <property type="entry name" value="Rab"/>
    <property type="match status" value="1"/>
</dbReference>
<dbReference type="SUPFAM" id="SSF52540">
    <property type="entry name" value="P-loop containing nucleoside triphosphate hydrolases"/>
    <property type="match status" value="1"/>
</dbReference>
<dbReference type="PROSITE" id="PS51419">
    <property type="entry name" value="RAB"/>
    <property type="match status" value="1"/>
</dbReference>
<dbReference type="SMART" id="SM00174">
    <property type="entry name" value="RHO"/>
    <property type="match status" value="1"/>
</dbReference>
<evidence type="ECO:0000313" key="3">
    <source>
        <dbReference type="Proteomes" id="UP000187209"/>
    </source>
</evidence>
<dbReference type="FunFam" id="3.40.50.300:FF:001329">
    <property type="entry name" value="Small GTP-binding protein, putative"/>
    <property type="match status" value="1"/>
</dbReference>
<comment type="caution">
    <text evidence="2">The sequence shown here is derived from an EMBL/GenBank/DDBJ whole genome shotgun (WGS) entry which is preliminary data.</text>
</comment>
<proteinExistence type="predicted"/>
<reference evidence="2 3" key="1">
    <citation type="submission" date="2016-11" db="EMBL/GenBank/DDBJ databases">
        <title>The macronuclear genome of Stentor coeruleus: a giant cell with tiny introns.</title>
        <authorList>
            <person name="Slabodnick M."/>
            <person name="Ruby J.G."/>
            <person name="Reiff S.B."/>
            <person name="Swart E.C."/>
            <person name="Gosai S."/>
            <person name="Prabakaran S."/>
            <person name="Witkowska E."/>
            <person name="Larue G.E."/>
            <person name="Fisher S."/>
            <person name="Freeman R.M."/>
            <person name="Gunawardena J."/>
            <person name="Chu W."/>
            <person name="Stover N.A."/>
            <person name="Gregory B.D."/>
            <person name="Nowacki M."/>
            <person name="Derisi J."/>
            <person name="Roy S.W."/>
            <person name="Marshall W.F."/>
            <person name="Sood P."/>
        </authorList>
    </citation>
    <scope>NUCLEOTIDE SEQUENCE [LARGE SCALE GENOMIC DNA]</scope>
    <source>
        <strain evidence="2">WM001</strain>
    </source>
</reference>
<dbReference type="Proteomes" id="UP000187209">
    <property type="component" value="Unassembled WGS sequence"/>
</dbReference>
<dbReference type="SMART" id="SM00173">
    <property type="entry name" value="RAS"/>
    <property type="match status" value="1"/>
</dbReference>
<dbReference type="GO" id="GO:0005525">
    <property type="term" value="F:GTP binding"/>
    <property type="evidence" value="ECO:0007669"/>
    <property type="project" value="InterPro"/>
</dbReference>
<organism evidence="2 3">
    <name type="scientific">Stentor coeruleus</name>
    <dbReference type="NCBI Taxonomy" id="5963"/>
    <lineage>
        <taxon>Eukaryota</taxon>
        <taxon>Sar</taxon>
        <taxon>Alveolata</taxon>
        <taxon>Ciliophora</taxon>
        <taxon>Postciliodesmatophora</taxon>
        <taxon>Heterotrichea</taxon>
        <taxon>Heterotrichida</taxon>
        <taxon>Stentoridae</taxon>
        <taxon>Stentor</taxon>
    </lineage>
</organism>
<dbReference type="PRINTS" id="PR00449">
    <property type="entry name" value="RASTRNSFRMNG"/>
</dbReference>
<dbReference type="SMART" id="SM00175">
    <property type="entry name" value="RAB"/>
    <property type="match status" value="1"/>
</dbReference>
<evidence type="ECO:0000256" key="1">
    <source>
        <dbReference type="ARBA" id="ARBA00022741"/>
    </source>
</evidence>
<sequence>MGNDSRDIDCIRELKIVFLGDSAVGKSSLINQLCYGEFQYNPNQTIGVESREKIYNYNGVNIRLRIFDSSGQPNFRSCLNQYYRNALAVIIVFDLNNYASFKSLSDWIAEANSFEISSLIFVVGNKNDLDRVVLIEDIERFLRKKNINYFETSAANRDNVEKVFSNIFNTIIVSRGSLRNLLEKHSIQSSKDKNHKNKRKRNFFDRLCCCSKDYSS</sequence>
<keyword evidence="3" id="KW-1185">Reference proteome</keyword>
<dbReference type="EMBL" id="MPUH01000820">
    <property type="protein sequence ID" value="OMJ73456.1"/>
    <property type="molecule type" value="Genomic_DNA"/>
</dbReference>
<dbReference type="InterPro" id="IPR027417">
    <property type="entry name" value="P-loop_NTPase"/>
</dbReference>
<dbReference type="Pfam" id="PF00071">
    <property type="entry name" value="Ras"/>
    <property type="match status" value="1"/>
</dbReference>
<dbReference type="AlphaFoldDB" id="A0A1R2B9L2"/>
<dbReference type="InterPro" id="IPR005225">
    <property type="entry name" value="Small_GTP-bd"/>
</dbReference>
<dbReference type="PANTHER" id="PTHR47978">
    <property type="match status" value="1"/>
</dbReference>
<evidence type="ECO:0000313" key="2">
    <source>
        <dbReference type="EMBL" id="OMJ73456.1"/>
    </source>
</evidence>